<dbReference type="PIRSF" id="PIRSF001359">
    <property type="entry name" value="F_bP_aldolase_II"/>
    <property type="match status" value="1"/>
</dbReference>
<dbReference type="EMBL" id="UGHF01000001">
    <property type="protein sequence ID" value="STO59602.1"/>
    <property type="molecule type" value="Genomic_DNA"/>
</dbReference>
<sequence>MALLNLKSILAVANQHKFAVGAFNAIDSNFIDAVFAAAQQQQSPVIINVAEVHLKYIDLEPAVEYIKKKATLAGVPVCLNLDHGLTFPTIERAIKCGFSSIMFDGSQLFYAENIAQTRKVVELCQNYGISVEGELGAVGGDEGGALESRADVALYTKVEQAVEFVHETGIDALAVAIGNTHGKYKGVPKLDFDRLEQIHQAVSVPLVLHGGSGLSVEDFQKTIQRGICKINFFTGMSQAALQSVEQDINNTELDAKYNYYLIMMNNMQQAINRTVVEQMQIFNSINKAQLYAGS</sequence>
<gene>
    <name evidence="4" type="primary">fba</name>
    <name evidence="4" type="ORF">NCTC1659_00858</name>
    <name evidence="5" type="ORF">NCTC8540_01960</name>
</gene>
<keyword evidence="3" id="KW-0862">Zinc</keyword>
<evidence type="ECO:0000313" key="7">
    <source>
        <dbReference type="Proteomes" id="UP000254496"/>
    </source>
</evidence>
<evidence type="ECO:0000313" key="5">
    <source>
        <dbReference type="EMBL" id="STO69427.1"/>
    </source>
</evidence>
<dbReference type="GO" id="GO:0008270">
    <property type="term" value="F:zinc ion binding"/>
    <property type="evidence" value="ECO:0007669"/>
    <property type="project" value="InterPro"/>
</dbReference>
<keyword evidence="3" id="KW-0479">Metal-binding</keyword>
<dbReference type="SUPFAM" id="SSF51569">
    <property type="entry name" value="Aldolase"/>
    <property type="match status" value="1"/>
</dbReference>
<feature type="binding site" evidence="3">
    <location>
        <position position="83"/>
    </location>
    <ligand>
        <name>Zn(2+)</name>
        <dbReference type="ChEBI" id="CHEBI:29105"/>
        <label>1</label>
        <note>catalytic</note>
    </ligand>
</feature>
<feature type="binding site" evidence="3">
    <location>
        <position position="209"/>
    </location>
    <ligand>
        <name>Zn(2+)</name>
        <dbReference type="ChEBI" id="CHEBI:29105"/>
        <label>1</label>
        <note>catalytic</note>
    </ligand>
</feature>
<dbReference type="PROSITE" id="PS00806">
    <property type="entry name" value="ALDOLASE_CLASS_II_2"/>
    <property type="match status" value="1"/>
</dbReference>
<protein>
    <submittedName>
        <fullName evidence="4">Fructose-bisphosphate aldolase</fullName>
        <ecNumber evidence="4">4.1.2.13</ecNumber>
    </submittedName>
</protein>
<dbReference type="Proteomes" id="UP000254329">
    <property type="component" value="Unassembled WGS sequence"/>
</dbReference>
<proteinExistence type="predicted"/>
<keyword evidence="6" id="KW-1185">Reference proteome</keyword>
<dbReference type="CDD" id="cd00947">
    <property type="entry name" value="TBP_aldolase_IIB"/>
    <property type="match status" value="1"/>
</dbReference>
<feature type="binding site" evidence="3">
    <location>
        <position position="134"/>
    </location>
    <ligand>
        <name>Zn(2+)</name>
        <dbReference type="ChEBI" id="CHEBI:29105"/>
        <label>2</label>
    </ligand>
</feature>
<dbReference type="GO" id="GO:0004332">
    <property type="term" value="F:fructose-bisphosphate aldolase activity"/>
    <property type="evidence" value="ECO:0007669"/>
    <property type="project" value="UniProtKB-EC"/>
</dbReference>
<dbReference type="AlphaFoldDB" id="A0A1V4AZA6"/>
<evidence type="ECO:0000313" key="6">
    <source>
        <dbReference type="Proteomes" id="UP000254329"/>
    </source>
</evidence>
<dbReference type="Pfam" id="PF01116">
    <property type="entry name" value="F_bP_aldolase"/>
    <property type="match status" value="1"/>
</dbReference>
<dbReference type="GO" id="GO:0005975">
    <property type="term" value="P:carbohydrate metabolic process"/>
    <property type="evidence" value="ECO:0007669"/>
    <property type="project" value="InterPro"/>
</dbReference>
<feature type="active site" description="Proton donor" evidence="1">
    <location>
        <position position="82"/>
    </location>
</feature>
<keyword evidence="4" id="KW-0456">Lyase</keyword>
<feature type="binding site" evidence="3">
    <location>
        <position position="181"/>
    </location>
    <ligand>
        <name>Zn(2+)</name>
        <dbReference type="ChEBI" id="CHEBI:29105"/>
        <label>1</label>
        <note>catalytic</note>
    </ligand>
</feature>
<name>A0A1V4AZA6_9PAST</name>
<dbReference type="STRING" id="733.B0186_09335"/>
<dbReference type="PANTHER" id="PTHR30304:SF0">
    <property type="entry name" value="D-TAGATOSE-1,6-BISPHOSPHATE ALDOLASE SUBUNIT GATY-RELATED"/>
    <property type="match status" value="1"/>
</dbReference>
<feature type="binding site" evidence="2">
    <location>
        <position position="182"/>
    </location>
    <ligand>
        <name>dihydroxyacetone phosphate</name>
        <dbReference type="ChEBI" id="CHEBI:57642"/>
    </ligand>
</feature>
<evidence type="ECO:0000256" key="1">
    <source>
        <dbReference type="PIRSR" id="PIRSR001359-1"/>
    </source>
</evidence>
<dbReference type="GO" id="GO:0005829">
    <property type="term" value="C:cytosol"/>
    <property type="evidence" value="ECO:0007669"/>
    <property type="project" value="TreeGrafter"/>
</dbReference>
<feature type="binding site" evidence="3">
    <location>
        <position position="104"/>
    </location>
    <ligand>
        <name>Zn(2+)</name>
        <dbReference type="ChEBI" id="CHEBI:29105"/>
        <label>2</label>
    </ligand>
</feature>
<accession>A0A1V4AZA6</accession>
<comment type="cofactor">
    <cofactor evidence="3">
        <name>Zn(2+)</name>
        <dbReference type="ChEBI" id="CHEBI:29105"/>
    </cofactor>
    <text evidence="3">Binds 2 Zn(2+) ions per subunit. One is catalytic and the other provides a structural contribution.</text>
</comment>
<dbReference type="NCBIfam" id="NF005284">
    <property type="entry name" value="PRK06801.1"/>
    <property type="match status" value="1"/>
</dbReference>
<dbReference type="GO" id="GO:0009025">
    <property type="term" value="F:tagatose-bisphosphate aldolase activity"/>
    <property type="evidence" value="ECO:0007669"/>
    <property type="project" value="TreeGrafter"/>
</dbReference>
<organism evidence="4 6">
    <name type="scientific">Canicola haemoglobinophilus</name>
    <dbReference type="NCBI Taxonomy" id="733"/>
    <lineage>
        <taxon>Bacteria</taxon>
        <taxon>Pseudomonadati</taxon>
        <taxon>Pseudomonadota</taxon>
        <taxon>Gammaproteobacteria</taxon>
        <taxon>Pasteurellales</taxon>
        <taxon>Pasteurellaceae</taxon>
        <taxon>Canicola</taxon>
    </lineage>
</organism>
<dbReference type="PANTHER" id="PTHR30304">
    <property type="entry name" value="D-TAGATOSE-1,6-BISPHOSPHATE ALDOLASE"/>
    <property type="match status" value="1"/>
</dbReference>
<feature type="binding site" evidence="2">
    <location>
        <begin position="231"/>
        <end position="234"/>
    </location>
    <ligand>
        <name>dihydroxyacetone phosphate</name>
        <dbReference type="ChEBI" id="CHEBI:57642"/>
    </ligand>
</feature>
<dbReference type="InterPro" id="IPR013785">
    <property type="entry name" value="Aldolase_TIM"/>
</dbReference>
<dbReference type="InterPro" id="IPR050246">
    <property type="entry name" value="Class_II_FBP_aldolase"/>
</dbReference>
<dbReference type="NCBIfam" id="TIGR00167">
    <property type="entry name" value="cbbA"/>
    <property type="match status" value="1"/>
</dbReference>
<dbReference type="Gene3D" id="3.20.20.70">
    <property type="entry name" value="Aldolase class I"/>
    <property type="match status" value="1"/>
</dbReference>
<dbReference type="OrthoDB" id="9803995at2"/>
<evidence type="ECO:0000313" key="4">
    <source>
        <dbReference type="EMBL" id="STO59602.1"/>
    </source>
</evidence>
<evidence type="ECO:0000256" key="2">
    <source>
        <dbReference type="PIRSR" id="PIRSR001359-2"/>
    </source>
</evidence>
<reference evidence="6 7" key="1">
    <citation type="submission" date="2018-06" db="EMBL/GenBank/DDBJ databases">
        <authorList>
            <consortium name="Pathogen Informatics"/>
            <person name="Doyle S."/>
        </authorList>
    </citation>
    <scope>NUCLEOTIDE SEQUENCE [LARGE SCALE GENOMIC DNA]</scope>
    <source>
        <strain evidence="4 6">NCTC1659</strain>
        <strain evidence="5 7">NCTC8540</strain>
    </source>
</reference>
<evidence type="ECO:0000256" key="3">
    <source>
        <dbReference type="PIRSR" id="PIRSR001359-3"/>
    </source>
</evidence>
<dbReference type="EMBL" id="UGHJ01000001">
    <property type="protein sequence ID" value="STO69427.1"/>
    <property type="molecule type" value="Genomic_DNA"/>
</dbReference>
<feature type="binding site" evidence="2">
    <location>
        <begin position="210"/>
        <end position="212"/>
    </location>
    <ligand>
        <name>dihydroxyacetone phosphate</name>
        <dbReference type="ChEBI" id="CHEBI:57642"/>
    </ligand>
</feature>
<dbReference type="InterPro" id="IPR000771">
    <property type="entry name" value="FBA_II"/>
</dbReference>
<dbReference type="Proteomes" id="UP000254496">
    <property type="component" value="Unassembled WGS sequence"/>
</dbReference>
<dbReference type="RefSeq" id="WP_078219106.1">
    <property type="nucleotide sequence ID" value="NZ_MUXZ01000031.1"/>
</dbReference>
<dbReference type="EC" id="4.1.2.13" evidence="4"/>